<dbReference type="PANTHER" id="PTHR20858">
    <property type="entry name" value="PHOSPHOMETHYLPYRIMIDINE KINASE"/>
    <property type="match status" value="1"/>
</dbReference>
<dbReference type="CDD" id="cd01169">
    <property type="entry name" value="HMPP_kinase"/>
    <property type="match status" value="1"/>
</dbReference>
<dbReference type="Pfam" id="PF08543">
    <property type="entry name" value="Phos_pyr_kin"/>
    <property type="match status" value="1"/>
</dbReference>
<keyword evidence="4" id="KW-0067">ATP-binding</keyword>
<proteinExistence type="predicted"/>
<dbReference type="InterPro" id="IPR004399">
    <property type="entry name" value="HMP/HMP-P_kinase_dom"/>
</dbReference>
<dbReference type="GO" id="GO:0009228">
    <property type="term" value="P:thiamine biosynthetic process"/>
    <property type="evidence" value="ECO:0007669"/>
    <property type="project" value="InterPro"/>
</dbReference>
<dbReference type="NCBIfam" id="TIGR00097">
    <property type="entry name" value="HMP-P_kinase"/>
    <property type="match status" value="1"/>
</dbReference>
<evidence type="ECO:0000256" key="1">
    <source>
        <dbReference type="ARBA" id="ARBA00022679"/>
    </source>
</evidence>
<protein>
    <submittedName>
        <fullName evidence="6">Hydroxymethylpyrimidine phosphate kinase ThiD</fullName>
        <ecNumber evidence="6">2.7.4.7</ecNumber>
    </submittedName>
</protein>
<sequence>MIINVAMTIAGSDPAGGAGIQADMRTFEAMGVKGTSVVSALTAQNAKRVAGIAPVDPDFVALQIETLFEAVAIDAVKTGMLLNAGAIGAVAEVLANHRVKSLVVDPVMKATAGGDLLEPSAVKTLIEKIFPIARMVTPNAPEATSLTGIEVTDIKSMKEAAMEIARLGPENVVITGGHIDGERLVDLLLSDGRFFEFVHQRIDTKETHGTGCVFSAAITAALAMGRPVEKAVKQAGEFVEKKLKTQEEYRSRIA</sequence>
<feature type="domain" description="Pyridoxamine kinase/Phosphomethylpyrimidine kinase" evidence="5">
    <location>
        <begin position="13"/>
        <end position="246"/>
    </location>
</feature>
<keyword evidence="1 6" id="KW-0808">Transferase</keyword>
<dbReference type="GO" id="GO:0005829">
    <property type="term" value="C:cytosol"/>
    <property type="evidence" value="ECO:0007669"/>
    <property type="project" value="TreeGrafter"/>
</dbReference>
<evidence type="ECO:0000313" key="6">
    <source>
        <dbReference type="EMBL" id="VAX24804.1"/>
    </source>
</evidence>
<dbReference type="Gene3D" id="3.40.1190.20">
    <property type="match status" value="1"/>
</dbReference>
<gene>
    <name evidence="6" type="ORF">MNBD_NITROSPINAE02-222</name>
</gene>
<keyword evidence="2" id="KW-0547">Nucleotide-binding</keyword>
<evidence type="ECO:0000259" key="5">
    <source>
        <dbReference type="Pfam" id="PF08543"/>
    </source>
</evidence>
<dbReference type="GO" id="GO:0005524">
    <property type="term" value="F:ATP binding"/>
    <property type="evidence" value="ECO:0007669"/>
    <property type="project" value="UniProtKB-KW"/>
</dbReference>
<reference evidence="6" key="1">
    <citation type="submission" date="2018-06" db="EMBL/GenBank/DDBJ databases">
        <authorList>
            <person name="Zhirakovskaya E."/>
        </authorList>
    </citation>
    <scope>NUCLEOTIDE SEQUENCE</scope>
</reference>
<dbReference type="PANTHER" id="PTHR20858:SF17">
    <property type="entry name" value="HYDROXYMETHYLPYRIMIDINE_PHOSPHOMETHYLPYRIMIDINE KINASE THI20-RELATED"/>
    <property type="match status" value="1"/>
</dbReference>
<accession>A0A3B1CLF1</accession>
<evidence type="ECO:0000256" key="2">
    <source>
        <dbReference type="ARBA" id="ARBA00022741"/>
    </source>
</evidence>
<keyword evidence="3 6" id="KW-0418">Kinase</keyword>
<dbReference type="AlphaFoldDB" id="A0A3B1CLF1"/>
<dbReference type="EMBL" id="UOGE01000097">
    <property type="protein sequence ID" value="VAX24804.1"/>
    <property type="molecule type" value="Genomic_DNA"/>
</dbReference>
<dbReference type="SUPFAM" id="SSF53613">
    <property type="entry name" value="Ribokinase-like"/>
    <property type="match status" value="1"/>
</dbReference>
<dbReference type="InterPro" id="IPR029056">
    <property type="entry name" value="Ribokinase-like"/>
</dbReference>
<organism evidence="6">
    <name type="scientific">hydrothermal vent metagenome</name>
    <dbReference type="NCBI Taxonomy" id="652676"/>
    <lineage>
        <taxon>unclassified sequences</taxon>
        <taxon>metagenomes</taxon>
        <taxon>ecological metagenomes</taxon>
    </lineage>
</organism>
<name>A0A3B1CLF1_9ZZZZ</name>
<dbReference type="InterPro" id="IPR013749">
    <property type="entry name" value="PM/HMP-P_kinase-1"/>
</dbReference>
<dbReference type="EC" id="2.7.4.7" evidence="6"/>
<dbReference type="GO" id="GO:0008972">
    <property type="term" value="F:phosphomethylpyrimidine kinase activity"/>
    <property type="evidence" value="ECO:0007669"/>
    <property type="project" value="UniProtKB-EC"/>
</dbReference>
<evidence type="ECO:0000256" key="4">
    <source>
        <dbReference type="ARBA" id="ARBA00022840"/>
    </source>
</evidence>
<dbReference type="FunFam" id="3.40.1190.20:FF:000003">
    <property type="entry name" value="Phosphomethylpyrimidine kinase ThiD"/>
    <property type="match status" value="1"/>
</dbReference>
<evidence type="ECO:0000256" key="3">
    <source>
        <dbReference type="ARBA" id="ARBA00022777"/>
    </source>
</evidence>
<dbReference type="GO" id="GO:0008902">
    <property type="term" value="F:hydroxymethylpyrimidine kinase activity"/>
    <property type="evidence" value="ECO:0007669"/>
    <property type="project" value="TreeGrafter"/>
</dbReference>